<evidence type="ECO:0000313" key="3">
    <source>
        <dbReference type="Proteomes" id="UP001194539"/>
    </source>
</evidence>
<dbReference type="RefSeq" id="WP_197965829.1">
    <property type="nucleotide sequence ID" value="NZ_JACEGD010000008.1"/>
</dbReference>
<proteinExistence type="predicted"/>
<protein>
    <submittedName>
        <fullName evidence="2">Uncharacterized protein</fullName>
    </submittedName>
</protein>
<reference evidence="2 3" key="1">
    <citation type="submission" date="2020-07" db="EMBL/GenBank/DDBJ databases">
        <title>Bradyrhizobium diversity isolated from nodules of indigenous legumes of Western Australia.</title>
        <authorList>
            <person name="Klepa M.S."/>
        </authorList>
    </citation>
    <scope>NUCLEOTIDE SEQUENCE [LARGE SCALE GENOMIC DNA]</scope>
    <source>
        <strain evidence="2 3">CNPSo 4019</strain>
    </source>
</reference>
<feature type="transmembrane region" description="Helical" evidence="1">
    <location>
        <begin position="21"/>
        <end position="47"/>
    </location>
</feature>
<evidence type="ECO:0000313" key="2">
    <source>
        <dbReference type="EMBL" id="MBH5386440.1"/>
    </source>
</evidence>
<dbReference type="Proteomes" id="UP001194539">
    <property type="component" value="Unassembled WGS sequence"/>
</dbReference>
<keyword evidence="3" id="KW-1185">Reference proteome</keyword>
<evidence type="ECO:0000256" key="1">
    <source>
        <dbReference type="SAM" id="Phobius"/>
    </source>
</evidence>
<keyword evidence="1" id="KW-1133">Transmembrane helix</keyword>
<accession>A0ABS0NZK6</accession>
<organism evidence="2 3">
    <name type="scientific">Bradyrhizobium diversitatis</name>
    <dbReference type="NCBI Taxonomy" id="2755406"/>
    <lineage>
        <taxon>Bacteria</taxon>
        <taxon>Pseudomonadati</taxon>
        <taxon>Pseudomonadota</taxon>
        <taxon>Alphaproteobacteria</taxon>
        <taxon>Hyphomicrobiales</taxon>
        <taxon>Nitrobacteraceae</taxon>
        <taxon>Bradyrhizobium</taxon>
    </lineage>
</organism>
<gene>
    <name evidence="2" type="ORF">H1B27_09095</name>
</gene>
<keyword evidence="1" id="KW-0472">Membrane</keyword>
<dbReference type="EMBL" id="JACEGD010000008">
    <property type="protein sequence ID" value="MBH5386440.1"/>
    <property type="molecule type" value="Genomic_DNA"/>
</dbReference>
<name>A0ABS0NZK6_9BRAD</name>
<comment type="caution">
    <text evidence="2">The sequence shown here is derived from an EMBL/GenBank/DDBJ whole genome shotgun (WGS) entry which is preliminary data.</text>
</comment>
<keyword evidence="1" id="KW-0812">Transmembrane</keyword>
<sequence length="69" mass="7410">MPYFASGQDQDFRICKVLADVFCAILLGTFSIIFFGWLGGIVAVAILEAGLLGLDWLMPSTKDAAGVVR</sequence>